<protein>
    <submittedName>
        <fullName evidence="2">Uncharacterized protein</fullName>
    </submittedName>
</protein>
<dbReference type="Gramene" id="MELO3C020881.2.1">
    <property type="protein sequence ID" value="MELO3C020881.2.1"/>
    <property type="gene ID" value="MELO3C020881.2"/>
</dbReference>
<feature type="transmembrane region" description="Helical" evidence="1">
    <location>
        <begin position="25"/>
        <end position="44"/>
    </location>
</feature>
<dbReference type="Pfam" id="PF14009">
    <property type="entry name" value="PADRE"/>
    <property type="match status" value="1"/>
</dbReference>
<dbReference type="AlphaFoldDB" id="A0A9I9DMN3"/>
<organism evidence="2">
    <name type="scientific">Cucumis melo</name>
    <name type="common">Muskmelon</name>
    <dbReference type="NCBI Taxonomy" id="3656"/>
    <lineage>
        <taxon>Eukaryota</taxon>
        <taxon>Viridiplantae</taxon>
        <taxon>Streptophyta</taxon>
        <taxon>Embryophyta</taxon>
        <taxon>Tracheophyta</taxon>
        <taxon>Spermatophyta</taxon>
        <taxon>Magnoliopsida</taxon>
        <taxon>eudicotyledons</taxon>
        <taxon>Gunneridae</taxon>
        <taxon>Pentapetalae</taxon>
        <taxon>rosids</taxon>
        <taxon>fabids</taxon>
        <taxon>Cucurbitales</taxon>
        <taxon>Cucurbitaceae</taxon>
        <taxon>Benincaseae</taxon>
        <taxon>Cucumis</taxon>
    </lineage>
</organism>
<name>A0A9I9DMN3_CUCME</name>
<sequence length="183" mass="20858">EEEQQQKKDHKKISSKKKKKEKDCVKLKSLLHLLLPLFPIWLFYKSKAKMGVCASTQTPITRNPKCGIKFSKQQQQQQQQHQLLNLDSIKVIHMDGFIEEFSDPIKASKITSRNPNFFLCNSEQMLIGSCVPSLSSDENLQIGQIYFLLPLSLAHSPLSLPDLCNFAIKASSALRNIPSPFFR</sequence>
<evidence type="ECO:0000313" key="2">
    <source>
        <dbReference type="EnsemblPlants" id="MELO3C020881.2.1"/>
    </source>
</evidence>
<dbReference type="InterPro" id="IPR025322">
    <property type="entry name" value="PADRE_dom"/>
</dbReference>
<keyword evidence="1" id="KW-1133">Transmembrane helix</keyword>
<accession>A0A9I9DMN3</accession>
<dbReference type="PANTHER" id="PTHR33052">
    <property type="entry name" value="DUF4228 DOMAIN PROTEIN-RELATED"/>
    <property type="match status" value="1"/>
</dbReference>
<keyword evidence="1" id="KW-0812">Transmembrane</keyword>
<proteinExistence type="predicted"/>
<evidence type="ECO:0000256" key="1">
    <source>
        <dbReference type="SAM" id="Phobius"/>
    </source>
</evidence>
<dbReference type="EnsemblPlants" id="MELO3C020881.2.1">
    <property type="protein sequence ID" value="MELO3C020881.2.1"/>
    <property type="gene ID" value="MELO3C020881.2"/>
</dbReference>
<keyword evidence="1" id="KW-0472">Membrane</keyword>
<reference evidence="2" key="1">
    <citation type="submission" date="2023-03" db="UniProtKB">
        <authorList>
            <consortium name="EnsemblPlants"/>
        </authorList>
    </citation>
    <scope>IDENTIFICATION</scope>
</reference>